<evidence type="ECO:0000313" key="1">
    <source>
        <dbReference type="EMBL" id="DAF59206.1"/>
    </source>
</evidence>
<dbReference type="EMBL" id="BK032765">
    <property type="protein sequence ID" value="DAF59206.1"/>
    <property type="molecule type" value="Genomic_DNA"/>
</dbReference>
<name>A0A8S5T7I4_9CAUD</name>
<proteinExistence type="predicted"/>
<sequence>MNTNLTVWPPFSAWCMSPKIVYRKRGRLPVQNDFVSDARHGKRGEFKLPLFCELTAEGQSHITFALKFAPESVAVFHPDSGEISHWLSRGNEIIDIYGCYAVFPRNGIREEQQ</sequence>
<reference evidence="1" key="1">
    <citation type="journal article" date="2021" name="Proc. Natl. Acad. Sci. U.S.A.">
        <title>A Catalog of Tens of Thousands of Viruses from Human Metagenomes Reveals Hidden Associations with Chronic Diseases.</title>
        <authorList>
            <person name="Tisza M.J."/>
            <person name="Buck C.B."/>
        </authorList>
    </citation>
    <scope>NUCLEOTIDE SEQUENCE</scope>
    <source>
        <strain evidence="1">CtZhr26</strain>
    </source>
</reference>
<accession>A0A8S5T7I4</accession>
<protein>
    <submittedName>
        <fullName evidence="1">Uncharacterized protein</fullName>
    </submittedName>
</protein>
<organism evidence="1">
    <name type="scientific">Myoviridae sp. ctZhr26</name>
    <dbReference type="NCBI Taxonomy" id="2827694"/>
    <lineage>
        <taxon>Viruses</taxon>
        <taxon>Duplodnaviria</taxon>
        <taxon>Heunggongvirae</taxon>
        <taxon>Uroviricota</taxon>
        <taxon>Caudoviricetes</taxon>
    </lineage>
</organism>